<dbReference type="PANTHER" id="PTHR12121">
    <property type="entry name" value="CARBON CATABOLITE REPRESSOR PROTEIN 4"/>
    <property type="match status" value="1"/>
</dbReference>
<feature type="signal peptide" evidence="1">
    <location>
        <begin position="1"/>
        <end position="20"/>
    </location>
</feature>
<evidence type="ECO:0000313" key="3">
    <source>
        <dbReference type="EMBL" id="QWG08383.1"/>
    </source>
</evidence>
<dbReference type="Pfam" id="PF03372">
    <property type="entry name" value="Exo_endo_phos"/>
    <property type="match status" value="1"/>
</dbReference>
<dbReference type="SUPFAM" id="SSF56219">
    <property type="entry name" value="DNase I-like"/>
    <property type="match status" value="1"/>
</dbReference>
<accession>A0ABX8GXP3</accession>
<dbReference type="InterPro" id="IPR005135">
    <property type="entry name" value="Endo/exonuclease/phosphatase"/>
</dbReference>
<dbReference type="CDD" id="cd09083">
    <property type="entry name" value="EEP-1"/>
    <property type="match status" value="1"/>
</dbReference>
<evidence type="ECO:0000259" key="2">
    <source>
        <dbReference type="Pfam" id="PF03372"/>
    </source>
</evidence>
<dbReference type="InterPro" id="IPR050410">
    <property type="entry name" value="CCR4/nocturin_mRNA_transcr"/>
</dbReference>
<keyword evidence="4" id="KW-1185">Reference proteome</keyword>
<protein>
    <submittedName>
        <fullName evidence="3">Endonuclease/exonuclease/phosphatase family protein</fullName>
    </submittedName>
</protein>
<dbReference type="GO" id="GO:0004519">
    <property type="term" value="F:endonuclease activity"/>
    <property type="evidence" value="ECO:0007669"/>
    <property type="project" value="UniProtKB-KW"/>
</dbReference>
<gene>
    <name evidence="3" type="ORF">KM029_05455</name>
</gene>
<keyword evidence="3" id="KW-0540">Nuclease</keyword>
<dbReference type="Proteomes" id="UP000682802">
    <property type="component" value="Chromosome 1"/>
</dbReference>
<dbReference type="RefSeq" id="WP_144072300.1">
    <property type="nucleotide sequence ID" value="NZ_CP076128.1"/>
</dbReference>
<reference evidence="3 4" key="1">
    <citation type="submission" date="2021-05" db="EMBL/GenBank/DDBJ databases">
        <title>Comparative genomic studies on the polysaccharide-degrading batcterial strains of the Flammeovirga genus.</title>
        <authorList>
            <person name="Zewei F."/>
            <person name="Zheng Z."/>
            <person name="Yu L."/>
            <person name="Ruyue G."/>
            <person name="Yanhong M."/>
            <person name="Yuanyuan C."/>
            <person name="Jingyan G."/>
            <person name="Wenjun H."/>
        </authorList>
    </citation>
    <scope>NUCLEOTIDE SEQUENCE [LARGE SCALE GENOMIC DNA]</scope>
    <source>
        <strain evidence="3 4">YS10</strain>
    </source>
</reference>
<sequence length="279" mass="31181">MKNTIILLFLLLGGSIITQAQDKSINMMSFNIRMNTPNDGENAWPNRKDWVADVIKFNKVDILGTQEVLLGQLNDLKKSLPEMTAVGVGRDDGKEGGEFSSIFFNTHKFKLIDSGTFWLSETPETPSKGWDAALPRVCTWVKLKHKASKRTLVVMNTHYDHMGAEARVQSSKLISKKAQEMAENGKVPVVLMGDLNSIPTSAAVLELQGVFQDTRPLSLLAPLGPTGTFQAFDYNSDLIDQIDYIMVHGYFKVVRYAHITEAKDHKFPSDHLPVFVELQ</sequence>
<evidence type="ECO:0000313" key="4">
    <source>
        <dbReference type="Proteomes" id="UP000682802"/>
    </source>
</evidence>
<proteinExistence type="predicted"/>
<keyword evidence="1" id="KW-0732">Signal</keyword>
<feature type="domain" description="Endonuclease/exonuclease/phosphatase" evidence="2">
    <location>
        <begin position="28"/>
        <end position="271"/>
    </location>
</feature>
<keyword evidence="3" id="KW-0378">Hydrolase</keyword>
<dbReference type="PANTHER" id="PTHR12121:SF36">
    <property type="entry name" value="ENDONUCLEASE_EXONUCLEASE_PHOSPHATASE DOMAIN-CONTAINING PROTEIN"/>
    <property type="match status" value="1"/>
</dbReference>
<evidence type="ECO:0000256" key="1">
    <source>
        <dbReference type="SAM" id="SignalP"/>
    </source>
</evidence>
<organism evidence="3 4">
    <name type="scientific">Flammeovirga kamogawensis</name>
    <dbReference type="NCBI Taxonomy" id="373891"/>
    <lineage>
        <taxon>Bacteria</taxon>
        <taxon>Pseudomonadati</taxon>
        <taxon>Bacteroidota</taxon>
        <taxon>Cytophagia</taxon>
        <taxon>Cytophagales</taxon>
        <taxon>Flammeovirgaceae</taxon>
        <taxon>Flammeovirga</taxon>
    </lineage>
</organism>
<dbReference type="Gene3D" id="3.60.10.10">
    <property type="entry name" value="Endonuclease/exonuclease/phosphatase"/>
    <property type="match status" value="1"/>
</dbReference>
<feature type="chain" id="PRO_5045855950" evidence="1">
    <location>
        <begin position="21"/>
        <end position="279"/>
    </location>
</feature>
<dbReference type="InterPro" id="IPR036691">
    <property type="entry name" value="Endo/exonu/phosph_ase_sf"/>
</dbReference>
<dbReference type="EMBL" id="CP076128">
    <property type="protein sequence ID" value="QWG08383.1"/>
    <property type="molecule type" value="Genomic_DNA"/>
</dbReference>
<name>A0ABX8GXP3_9BACT</name>
<keyword evidence="3" id="KW-0255">Endonuclease</keyword>